<dbReference type="RefSeq" id="WP_066445961.1">
    <property type="nucleotide sequence ID" value="NZ_CP014226.1"/>
</dbReference>
<evidence type="ECO:0000313" key="12">
    <source>
        <dbReference type="EMBL" id="AMD00128.1"/>
    </source>
</evidence>
<dbReference type="SUPFAM" id="SSF46626">
    <property type="entry name" value="Cytochrome c"/>
    <property type="match status" value="2"/>
</dbReference>
<evidence type="ECO:0000256" key="2">
    <source>
        <dbReference type="ARBA" id="ARBA00022617"/>
    </source>
</evidence>
<name>A0A120JVS9_9GAMM</name>
<feature type="binding site" description="covalent" evidence="8">
    <location>
        <position position="81"/>
    </location>
    <ligand>
        <name>heme c</name>
        <dbReference type="ChEBI" id="CHEBI:61717"/>
        <label>1</label>
    </ligand>
</feature>
<sequence>MESKKIVQPARFVTAVALGGALAFGGTALADDGLGDYRDRFEPLPHFPPIPAHNSLTPEKVELGNMLFFEPRISSSGVISCATCHNPALGWSDRIPRATGHDGQIGERNTPTVLNSGFLGAQFWDGREPDLEGQALGPIEADIEMAMDLDMALERLEEFELYQKKFAEAYPGDENPINADNLAMALASFQRTLNTPNSPFDRYLHGDMEALNQQEKDGMVAFVENGCVACHSGPALTDSNFHRIQVPGSTDVGRYEVTGDDNDMYRFRTPTLRNVGVTYPYMNNGATETLEEAVAIMGSEMLGREFDETTIADITAFLHTLTGEMPDFEVPALP</sequence>
<proteinExistence type="predicted"/>
<keyword evidence="13" id="KW-1185">Reference proteome</keyword>
<dbReference type="Pfam" id="PF03150">
    <property type="entry name" value="CCP_MauG"/>
    <property type="match status" value="1"/>
</dbReference>
<feature type="signal peptide" evidence="10">
    <location>
        <begin position="1"/>
        <end position="30"/>
    </location>
</feature>
<accession>A0A120JVS9</accession>
<dbReference type="InterPro" id="IPR004852">
    <property type="entry name" value="Di-haem_cyt_c_peroxidsae"/>
</dbReference>
<keyword evidence="12" id="KW-0575">Peroxidase</keyword>
<dbReference type="Proteomes" id="UP000063387">
    <property type="component" value="Chromosome"/>
</dbReference>
<reference evidence="12 13" key="1">
    <citation type="journal article" date="2016" name="Genome Announc.">
        <title>Draft Genome Sequence of 'Halomonas chromatireducens' Strain AGD 8-3, a Haloalkaliphilic Chromate- and Selenite-Reducing Gammaproteobacterium.</title>
        <authorList>
            <person name="Sharko F.S."/>
            <person name="Shapovalova A.A."/>
            <person name="Tsygankova S.V."/>
            <person name="Komova A.V."/>
            <person name="Boulygina E.S."/>
            <person name="Teslyuk A.B."/>
            <person name="Gotovtsev P.M."/>
            <person name="Namsaraev Z.B."/>
            <person name="Khijniak T.V."/>
            <person name="Nedoluzhko A.V."/>
            <person name="Vasilov R.G."/>
        </authorList>
    </citation>
    <scope>NUCLEOTIDE SEQUENCE [LARGE SCALE GENOMIC DNA]</scope>
    <source>
        <strain evidence="12 13">AGD 8-3</strain>
    </source>
</reference>
<dbReference type="PATRIC" id="fig|507626.3.peg.1041"/>
<dbReference type="PANTHER" id="PTHR30600:SF7">
    <property type="entry name" value="CYTOCHROME C PEROXIDASE-RELATED"/>
    <property type="match status" value="1"/>
</dbReference>
<dbReference type="AlphaFoldDB" id="A0A120JVS9"/>
<comment type="subcellular location">
    <subcellularLocation>
        <location evidence="1">Periplasm</location>
    </subcellularLocation>
</comment>
<reference evidence="12 13" key="2">
    <citation type="submission" date="2016-02" db="EMBL/GenBank/DDBJ databases">
        <authorList>
            <person name="Wen L."/>
            <person name="He K."/>
            <person name="Yang H."/>
        </authorList>
    </citation>
    <scope>NUCLEOTIDE SEQUENCE [LARGE SCALE GENOMIC DNA]</scope>
    <source>
        <strain evidence="12 13">AGD 8-3</strain>
    </source>
</reference>
<keyword evidence="2 8" id="KW-0349">Heme</keyword>
<dbReference type="EMBL" id="CP014226">
    <property type="protein sequence ID" value="AMD00128.1"/>
    <property type="molecule type" value="Genomic_DNA"/>
</dbReference>
<dbReference type="OrthoDB" id="9805202at2"/>
<evidence type="ECO:0000256" key="8">
    <source>
        <dbReference type="PIRSR" id="PIRSR000294-1"/>
    </source>
</evidence>
<dbReference type="STRING" id="507626.LOKO_01051"/>
<keyword evidence="6 12" id="KW-0560">Oxidoreductase</keyword>
<feature type="binding site" description="axial binding residue" evidence="9">
    <location>
        <position position="85"/>
    </location>
    <ligand>
        <name>heme c</name>
        <dbReference type="ChEBI" id="CHEBI:61717"/>
        <label>1</label>
    </ligand>
    <ligandPart>
        <name>Fe</name>
        <dbReference type="ChEBI" id="CHEBI:18248"/>
    </ligandPart>
</feature>
<dbReference type="GO" id="GO:0042597">
    <property type="term" value="C:periplasmic space"/>
    <property type="evidence" value="ECO:0007669"/>
    <property type="project" value="UniProtKB-SubCell"/>
</dbReference>
<evidence type="ECO:0000259" key="11">
    <source>
        <dbReference type="PROSITE" id="PS51007"/>
    </source>
</evidence>
<keyword evidence="4 10" id="KW-0732">Signal</keyword>
<dbReference type="EC" id="1.11.1.5" evidence="12"/>
<dbReference type="InterPro" id="IPR036909">
    <property type="entry name" value="Cyt_c-like_dom_sf"/>
</dbReference>
<dbReference type="Gene3D" id="1.10.760.10">
    <property type="entry name" value="Cytochrome c-like domain"/>
    <property type="match status" value="2"/>
</dbReference>
<evidence type="ECO:0000313" key="13">
    <source>
        <dbReference type="Proteomes" id="UP000063387"/>
    </source>
</evidence>
<comment type="PTM">
    <text evidence="8">Binds 2 heme groups per subunit.</text>
</comment>
<dbReference type="GO" id="GO:0004130">
    <property type="term" value="F:cytochrome-c peroxidase activity"/>
    <property type="evidence" value="ECO:0007669"/>
    <property type="project" value="UniProtKB-EC"/>
</dbReference>
<dbReference type="InterPro" id="IPR051395">
    <property type="entry name" value="Cytochrome_c_Peroxidase/MauG"/>
</dbReference>
<evidence type="ECO:0000256" key="1">
    <source>
        <dbReference type="ARBA" id="ARBA00004418"/>
    </source>
</evidence>
<evidence type="ECO:0000256" key="4">
    <source>
        <dbReference type="ARBA" id="ARBA00022729"/>
    </source>
</evidence>
<evidence type="ECO:0000256" key="5">
    <source>
        <dbReference type="ARBA" id="ARBA00022764"/>
    </source>
</evidence>
<dbReference type="KEGG" id="hco:LOKO_01051"/>
<dbReference type="InterPro" id="IPR026259">
    <property type="entry name" value="MauG/Cytc_peroxidase"/>
</dbReference>
<keyword evidence="5" id="KW-0574">Periplasm</keyword>
<feature type="domain" description="Cytochrome c" evidence="11">
    <location>
        <begin position="59"/>
        <end position="190"/>
    </location>
</feature>
<evidence type="ECO:0000256" key="3">
    <source>
        <dbReference type="ARBA" id="ARBA00022723"/>
    </source>
</evidence>
<comment type="cofactor">
    <cofactor evidence="8">
        <name>heme</name>
        <dbReference type="ChEBI" id="CHEBI:30413"/>
    </cofactor>
    <text evidence="8">Binds 2 heme groups.</text>
</comment>
<dbReference type="PANTHER" id="PTHR30600">
    <property type="entry name" value="CYTOCHROME C PEROXIDASE-RELATED"/>
    <property type="match status" value="1"/>
</dbReference>
<keyword evidence="7 9" id="KW-0408">Iron</keyword>
<evidence type="ECO:0000256" key="7">
    <source>
        <dbReference type="ARBA" id="ARBA00023004"/>
    </source>
</evidence>
<dbReference type="GO" id="GO:0020037">
    <property type="term" value="F:heme binding"/>
    <property type="evidence" value="ECO:0007669"/>
    <property type="project" value="InterPro"/>
</dbReference>
<feature type="binding site" description="axial binding residue" evidence="9">
    <location>
        <position position="101"/>
    </location>
    <ligand>
        <name>heme c</name>
        <dbReference type="ChEBI" id="CHEBI:61717"/>
        <label>1</label>
    </ligand>
    <ligandPart>
        <name>Fe</name>
        <dbReference type="ChEBI" id="CHEBI:18248"/>
    </ligandPart>
</feature>
<feature type="domain" description="Cytochrome c" evidence="11">
    <location>
        <begin position="213"/>
        <end position="322"/>
    </location>
</feature>
<dbReference type="PIRSF" id="PIRSF000294">
    <property type="entry name" value="Cytochrome-c_peroxidase"/>
    <property type="match status" value="1"/>
</dbReference>
<gene>
    <name evidence="12" type="primary">ccp_1</name>
    <name evidence="12" type="ORF">LOKO_01051</name>
</gene>
<feature type="binding site" description="covalent" evidence="8">
    <location>
        <position position="227"/>
    </location>
    <ligand>
        <name>heme c</name>
        <dbReference type="ChEBI" id="CHEBI:61717"/>
        <label>2</label>
    </ligand>
</feature>
<dbReference type="InterPro" id="IPR009056">
    <property type="entry name" value="Cyt_c-like_dom"/>
</dbReference>
<organism evidence="12 13">
    <name type="scientific">Halomonas chromatireducens</name>
    <dbReference type="NCBI Taxonomy" id="507626"/>
    <lineage>
        <taxon>Bacteria</taxon>
        <taxon>Pseudomonadati</taxon>
        <taxon>Pseudomonadota</taxon>
        <taxon>Gammaproteobacteria</taxon>
        <taxon>Oceanospirillales</taxon>
        <taxon>Halomonadaceae</taxon>
        <taxon>Halomonas</taxon>
    </lineage>
</organism>
<dbReference type="PROSITE" id="PS51007">
    <property type="entry name" value="CYTC"/>
    <property type="match status" value="2"/>
</dbReference>
<protein>
    <submittedName>
        <fullName evidence="12">Cytochrome c551 peroxidase</fullName>
        <ecNumber evidence="12">1.11.1.5</ecNumber>
    </submittedName>
</protein>
<feature type="binding site" description="covalent" evidence="8">
    <location>
        <position position="230"/>
    </location>
    <ligand>
        <name>heme c</name>
        <dbReference type="ChEBI" id="CHEBI:61717"/>
        <label>2</label>
    </ligand>
</feature>
<dbReference type="GO" id="GO:0046872">
    <property type="term" value="F:metal ion binding"/>
    <property type="evidence" value="ECO:0007669"/>
    <property type="project" value="UniProtKB-KW"/>
</dbReference>
<evidence type="ECO:0000256" key="6">
    <source>
        <dbReference type="ARBA" id="ARBA00023002"/>
    </source>
</evidence>
<evidence type="ECO:0000256" key="9">
    <source>
        <dbReference type="PIRSR" id="PIRSR000294-2"/>
    </source>
</evidence>
<feature type="chain" id="PRO_5007167039" evidence="10">
    <location>
        <begin position="31"/>
        <end position="334"/>
    </location>
</feature>
<feature type="binding site" description="axial binding residue" evidence="9">
    <location>
        <position position="231"/>
    </location>
    <ligand>
        <name>heme c</name>
        <dbReference type="ChEBI" id="CHEBI:61717"/>
        <label>2</label>
    </ligand>
    <ligandPart>
        <name>Fe</name>
        <dbReference type="ChEBI" id="CHEBI:18248"/>
    </ligandPart>
</feature>
<feature type="binding site" description="axial binding residue" evidence="9">
    <location>
        <position position="297"/>
    </location>
    <ligand>
        <name>heme c</name>
        <dbReference type="ChEBI" id="CHEBI:61717"/>
        <label>2</label>
    </ligand>
    <ligandPart>
        <name>Fe</name>
        <dbReference type="ChEBI" id="CHEBI:18248"/>
    </ligandPart>
</feature>
<feature type="binding site" description="covalent" evidence="8">
    <location>
        <position position="84"/>
    </location>
    <ligand>
        <name>heme c</name>
        <dbReference type="ChEBI" id="CHEBI:61717"/>
        <label>1</label>
    </ligand>
</feature>
<evidence type="ECO:0000256" key="10">
    <source>
        <dbReference type="SAM" id="SignalP"/>
    </source>
</evidence>
<keyword evidence="3 9" id="KW-0479">Metal-binding</keyword>
<dbReference type="GO" id="GO:0009055">
    <property type="term" value="F:electron transfer activity"/>
    <property type="evidence" value="ECO:0007669"/>
    <property type="project" value="InterPro"/>
</dbReference>